<dbReference type="GO" id="GO:0005739">
    <property type="term" value="C:mitochondrion"/>
    <property type="evidence" value="ECO:0007669"/>
    <property type="project" value="TreeGrafter"/>
</dbReference>
<reference evidence="2" key="2">
    <citation type="submission" date="2022-06" db="UniProtKB">
        <authorList>
            <consortium name="EnsemblMetazoa"/>
        </authorList>
    </citation>
    <scope>IDENTIFICATION</scope>
    <source>
        <strain evidence="2">DF5081</strain>
    </source>
</reference>
<keyword evidence="3" id="KW-1185">Reference proteome</keyword>
<dbReference type="EnsemblMetazoa" id="CJA21382.1">
    <property type="protein sequence ID" value="CJA21382.1"/>
    <property type="gene ID" value="WBGene00176954"/>
</dbReference>
<dbReference type="InterPro" id="IPR011990">
    <property type="entry name" value="TPR-like_helical_dom_sf"/>
</dbReference>
<dbReference type="GO" id="GO:0070129">
    <property type="term" value="P:regulation of mitochondrial translation"/>
    <property type="evidence" value="ECO:0007669"/>
    <property type="project" value="TreeGrafter"/>
</dbReference>
<sequence>MLGLGRNGLRKIASGRALSTAAPQSIASTPTPSPPQQPKESEDGRSDRKNFTKPANRSFVTSTTAEQMKLQKKYQEKLENNTLSTLHDAVEYVEWRGTVYPQTLSKIISLLEQSSDLSSLSDRQIAVLLSAFGANCDTLSRSIRAQHLEKVETVLREKGVVLGLVGRNKLIEVKIDNRSKVDAVEELGKFEESGIELDGNSYALLCEVYAKQANTKAITDIIGHMKSSGIPLMEDHVAQLVYSVARGGNYSQVGRIVDTFSTSMNVVRLRCAAARAIAEREKSENGRGGFEVTEMLRGIPTTAKLHAFDNNVYVLNVLMDLIENGQLDAFNLLSSYLIVSESGKTLADNKLNLKVIAKAKSLLSERSIEEAITSYSCVHPNYSNDYFLQKLQYQLENELKTVTSSTLQNYLKTLTLAENKGLLPNANEFLLSTCAKMVIPAFAAVFEHVFVSGDLRSILEKNPSLKRPIGRQLSHQLLKTVSPSEKAGILAKIATVIFAPSPSESVHGAYGFYQIIYNVANKVQRGFHFGLQIISFHV</sequence>
<organism evidence="2 3">
    <name type="scientific">Caenorhabditis japonica</name>
    <dbReference type="NCBI Taxonomy" id="281687"/>
    <lineage>
        <taxon>Eukaryota</taxon>
        <taxon>Metazoa</taxon>
        <taxon>Ecdysozoa</taxon>
        <taxon>Nematoda</taxon>
        <taxon>Chromadorea</taxon>
        <taxon>Rhabditida</taxon>
        <taxon>Rhabditina</taxon>
        <taxon>Rhabditomorpha</taxon>
        <taxon>Rhabditoidea</taxon>
        <taxon>Rhabditidae</taxon>
        <taxon>Peloderinae</taxon>
        <taxon>Caenorhabditis</taxon>
    </lineage>
</organism>
<protein>
    <submittedName>
        <fullName evidence="2">Uncharacterized protein</fullName>
    </submittedName>
</protein>
<accession>A0A8R1I7C9</accession>
<dbReference type="PANTHER" id="PTHR46669">
    <property type="entry name" value="LEUCINE-RICH PPR MOTIF-CONTAINING PROTEIN, MITOCHONDRIAL"/>
    <property type="match status" value="1"/>
</dbReference>
<evidence type="ECO:0000313" key="3">
    <source>
        <dbReference type="Proteomes" id="UP000005237"/>
    </source>
</evidence>
<feature type="compositionally biased region" description="Polar residues" evidence="1">
    <location>
        <begin position="53"/>
        <end position="64"/>
    </location>
</feature>
<dbReference type="Gene3D" id="1.25.40.10">
    <property type="entry name" value="Tetratricopeptide repeat domain"/>
    <property type="match status" value="1"/>
</dbReference>
<dbReference type="Proteomes" id="UP000005237">
    <property type="component" value="Unassembled WGS sequence"/>
</dbReference>
<dbReference type="GO" id="GO:0003730">
    <property type="term" value="F:mRNA 3'-UTR binding"/>
    <property type="evidence" value="ECO:0007669"/>
    <property type="project" value="TreeGrafter"/>
</dbReference>
<feature type="compositionally biased region" description="Low complexity" evidence="1">
    <location>
        <begin position="19"/>
        <end position="30"/>
    </location>
</feature>
<dbReference type="GO" id="GO:0005634">
    <property type="term" value="C:nucleus"/>
    <property type="evidence" value="ECO:0007669"/>
    <property type="project" value="TreeGrafter"/>
</dbReference>
<name>A0A8R1I7C9_CAEJA</name>
<feature type="compositionally biased region" description="Basic and acidic residues" evidence="1">
    <location>
        <begin position="39"/>
        <end position="50"/>
    </location>
</feature>
<evidence type="ECO:0000313" key="2">
    <source>
        <dbReference type="EnsemblMetazoa" id="CJA21382.1"/>
    </source>
</evidence>
<dbReference type="InterPro" id="IPR033490">
    <property type="entry name" value="LRP130"/>
</dbReference>
<feature type="region of interest" description="Disordered" evidence="1">
    <location>
        <begin position="14"/>
        <end position="64"/>
    </location>
</feature>
<dbReference type="PANTHER" id="PTHR46669:SF3">
    <property type="entry name" value="LEUCINE-RICH PPR MOTIF-CONTAINING PROTEIN, MITOCHONDRIAL"/>
    <property type="match status" value="1"/>
</dbReference>
<reference evidence="3" key="1">
    <citation type="submission" date="2010-08" db="EMBL/GenBank/DDBJ databases">
        <authorList>
            <consortium name="Caenorhabditis japonica Sequencing Consortium"/>
            <person name="Wilson R.K."/>
        </authorList>
    </citation>
    <scope>NUCLEOTIDE SEQUENCE [LARGE SCALE GENOMIC DNA]</scope>
    <source>
        <strain evidence="3">DF5081</strain>
    </source>
</reference>
<dbReference type="AlphaFoldDB" id="A0A8R1I7C9"/>
<proteinExistence type="predicted"/>
<evidence type="ECO:0000256" key="1">
    <source>
        <dbReference type="SAM" id="MobiDB-lite"/>
    </source>
</evidence>